<dbReference type="PANTHER" id="PTHR43711">
    <property type="entry name" value="TWO-COMPONENT HISTIDINE KINASE"/>
    <property type="match status" value="1"/>
</dbReference>
<evidence type="ECO:0000256" key="6">
    <source>
        <dbReference type="PROSITE-ProRule" id="PRU00339"/>
    </source>
</evidence>
<dbReference type="InterPro" id="IPR004358">
    <property type="entry name" value="Sig_transdc_His_kin-like_C"/>
</dbReference>
<keyword evidence="4" id="KW-0418">Kinase</keyword>
<evidence type="ECO:0000256" key="5">
    <source>
        <dbReference type="ARBA" id="ARBA00023012"/>
    </source>
</evidence>
<keyword evidence="8" id="KW-1133">Transmembrane helix</keyword>
<feature type="repeat" description="TPR" evidence="6">
    <location>
        <begin position="170"/>
        <end position="203"/>
    </location>
</feature>
<dbReference type="InterPro" id="IPR036890">
    <property type="entry name" value="HATPase_C_sf"/>
</dbReference>
<dbReference type="Pfam" id="PF02518">
    <property type="entry name" value="HATPase_c"/>
    <property type="match status" value="1"/>
</dbReference>
<sequence>MLSMMNYSAPFFLLILLVTLLCPPLTASEINVDSLREKAMMRGLTAKKRMEMYEKLGKAYENNYKAGDAADAYFQAIQYCREADLKSQLPQLLYNYALMASYAGRHDNALAALEEVLDLLKQHPDKQLEARAYMQLGLVHFFQENWNEALTFYERALSMATAMDNKTGISIAYNNIANIFQKKDNLKEANQYYQKALRIQRETADSASMCNCLMNIGSNLLQQNRLEEAFLSLTEAMDIANKIGDAETQALTCSLLALYYATHSNYDKAHELLTHGEMIARAGGYNKVRYDILKKASAIYAKFGLHDLAHAYLMRANVLADSIAEEQLREKVQEFEVRFKSKEKETEIALKNQELELAQRLHLTLIVITILMVGIIAILIVLSRKRYLKNQKLKAMNDTKSRLLSIISHDIKGLVIAQRMALDTILSPKNEYAPPTTKMLSSLRDSVESELTMLQNLLDWANIQIGNLVVVPVVFNLTENIRKIISLHMLPAEYKNVTLLLEAPEQCLVRADQHMINTVIRNLLSNAIKFSKSGDTICIGIKQEIDGKMRVSVADQGIGMSRQQIEHILETGKSSNITTGTNGEKGSGLGLIICKGLLERNKSKLHIDSREGRGCIFSFVLTPV</sequence>
<feature type="domain" description="Histidine kinase" evidence="9">
    <location>
        <begin position="406"/>
        <end position="624"/>
    </location>
</feature>
<dbReference type="InterPro" id="IPR003594">
    <property type="entry name" value="HATPase_dom"/>
</dbReference>
<reference evidence="10 11" key="1">
    <citation type="submission" date="2018-04" db="EMBL/GenBank/DDBJ databases">
        <title>Genomic Encyclopedia of Type Strains, Phase IV (KMG-IV): sequencing the most valuable type-strain genomes for metagenomic binning, comparative biology and taxonomic classification.</title>
        <authorList>
            <person name="Goeker M."/>
        </authorList>
    </citation>
    <scope>NUCLEOTIDE SEQUENCE [LARGE SCALE GENOMIC DNA]</scope>
    <source>
        <strain evidence="10 11">DSM 28520</strain>
    </source>
</reference>
<accession>A0A2U1FAH4</accession>
<keyword evidence="8" id="KW-0472">Membrane</keyword>
<dbReference type="Pfam" id="PF13424">
    <property type="entry name" value="TPR_12"/>
    <property type="match status" value="2"/>
</dbReference>
<evidence type="ECO:0000256" key="2">
    <source>
        <dbReference type="ARBA" id="ARBA00012438"/>
    </source>
</evidence>
<comment type="caution">
    <text evidence="10">The sequence shown here is derived from an EMBL/GenBank/DDBJ whole genome shotgun (WGS) entry which is preliminary data.</text>
</comment>
<feature type="transmembrane region" description="Helical" evidence="8">
    <location>
        <begin position="361"/>
        <end position="382"/>
    </location>
</feature>
<keyword evidence="6" id="KW-0802">TPR repeat</keyword>
<keyword evidence="3" id="KW-0808">Transferase</keyword>
<evidence type="ECO:0000256" key="1">
    <source>
        <dbReference type="ARBA" id="ARBA00000085"/>
    </source>
</evidence>
<keyword evidence="8" id="KW-0812">Transmembrane</keyword>
<dbReference type="Gene3D" id="3.30.565.10">
    <property type="entry name" value="Histidine kinase-like ATPase, C-terminal domain"/>
    <property type="match status" value="1"/>
</dbReference>
<protein>
    <recommendedName>
        <fullName evidence="2">histidine kinase</fullName>
        <ecNumber evidence="2">2.7.13.3</ecNumber>
    </recommendedName>
</protein>
<dbReference type="InterPro" id="IPR036097">
    <property type="entry name" value="HisK_dim/P_sf"/>
</dbReference>
<comment type="catalytic activity">
    <reaction evidence="1">
        <text>ATP + protein L-histidine = ADP + protein N-phospho-L-histidine.</text>
        <dbReference type="EC" id="2.7.13.3"/>
    </reaction>
</comment>
<dbReference type="SUPFAM" id="SSF55874">
    <property type="entry name" value="ATPase domain of HSP90 chaperone/DNA topoisomerase II/histidine kinase"/>
    <property type="match status" value="1"/>
</dbReference>
<keyword evidence="11" id="KW-1185">Reference proteome</keyword>
<keyword evidence="7" id="KW-0175">Coiled coil</keyword>
<dbReference type="SMART" id="SM00028">
    <property type="entry name" value="TPR"/>
    <property type="match status" value="5"/>
</dbReference>
<gene>
    <name evidence="10" type="ORF">C7382_11058</name>
</gene>
<name>A0A2U1FAH4_9PORP</name>
<evidence type="ECO:0000256" key="4">
    <source>
        <dbReference type="ARBA" id="ARBA00022777"/>
    </source>
</evidence>
<feature type="repeat" description="TPR" evidence="6">
    <location>
        <begin position="130"/>
        <end position="163"/>
    </location>
</feature>
<dbReference type="PRINTS" id="PR00344">
    <property type="entry name" value="BCTRLSENSOR"/>
</dbReference>
<proteinExistence type="predicted"/>
<evidence type="ECO:0000313" key="10">
    <source>
        <dbReference type="EMBL" id="PVZ09191.1"/>
    </source>
</evidence>
<dbReference type="PROSITE" id="PS50005">
    <property type="entry name" value="TPR"/>
    <property type="match status" value="2"/>
</dbReference>
<dbReference type="InterPro" id="IPR050736">
    <property type="entry name" value="Sensor_HK_Regulatory"/>
</dbReference>
<evidence type="ECO:0000259" key="9">
    <source>
        <dbReference type="PROSITE" id="PS50109"/>
    </source>
</evidence>
<organism evidence="10 11">
    <name type="scientific">Porphyromonas loveana</name>
    <dbReference type="NCBI Taxonomy" id="1884669"/>
    <lineage>
        <taxon>Bacteria</taxon>
        <taxon>Pseudomonadati</taxon>
        <taxon>Bacteroidota</taxon>
        <taxon>Bacteroidia</taxon>
        <taxon>Bacteroidales</taxon>
        <taxon>Porphyromonadaceae</taxon>
        <taxon>Porphyromonas</taxon>
    </lineage>
</organism>
<evidence type="ECO:0000256" key="8">
    <source>
        <dbReference type="SAM" id="Phobius"/>
    </source>
</evidence>
<dbReference type="AlphaFoldDB" id="A0A2U1FAH4"/>
<feature type="coiled-coil region" evidence="7">
    <location>
        <begin position="325"/>
        <end position="361"/>
    </location>
</feature>
<dbReference type="SUPFAM" id="SSF48452">
    <property type="entry name" value="TPR-like"/>
    <property type="match status" value="2"/>
</dbReference>
<dbReference type="SUPFAM" id="SSF47384">
    <property type="entry name" value="Homodimeric domain of signal transducing histidine kinase"/>
    <property type="match status" value="1"/>
</dbReference>
<dbReference type="Gene3D" id="1.10.287.130">
    <property type="match status" value="1"/>
</dbReference>
<dbReference type="PANTHER" id="PTHR43711:SF1">
    <property type="entry name" value="HISTIDINE KINASE 1"/>
    <property type="match status" value="1"/>
</dbReference>
<dbReference type="EMBL" id="QEKY01000010">
    <property type="protein sequence ID" value="PVZ09191.1"/>
    <property type="molecule type" value="Genomic_DNA"/>
</dbReference>
<dbReference type="InterPro" id="IPR019734">
    <property type="entry name" value="TPR_rpt"/>
</dbReference>
<evidence type="ECO:0000313" key="11">
    <source>
        <dbReference type="Proteomes" id="UP000245462"/>
    </source>
</evidence>
<keyword evidence="5" id="KW-0902">Two-component regulatory system</keyword>
<dbReference type="Proteomes" id="UP000245462">
    <property type="component" value="Unassembled WGS sequence"/>
</dbReference>
<dbReference type="Gene3D" id="1.25.40.10">
    <property type="entry name" value="Tetratricopeptide repeat domain"/>
    <property type="match status" value="1"/>
</dbReference>
<evidence type="ECO:0000256" key="7">
    <source>
        <dbReference type="SAM" id="Coils"/>
    </source>
</evidence>
<dbReference type="EC" id="2.7.13.3" evidence="2"/>
<evidence type="ECO:0000256" key="3">
    <source>
        <dbReference type="ARBA" id="ARBA00022679"/>
    </source>
</evidence>
<dbReference type="InterPro" id="IPR005467">
    <property type="entry name" value="His_kinase_dom"/>
</dbReference>
<dbReference type="InterPro" id="IPR011990">
    <property type="entry name" value="TPR-like_helical_dom_sf"/>
</dbReference>
<dbReference type="PROSITE" id="PS50109">
    <property type="entry name" value="HIS_KIN"/>
    <property type="match status" value="1"/>
</dbReference>
<dbReference type="SMART" id="SM00387">
    <property type="entry name" value="HATPase_c"/>
    <property type="match status" value="1"/>
</dbReference>
<dbReference type="GO" id="GO:0000155">
    <property type="term" value="F:phosphorelay sensor kinase activity"/>
    <property type="evidence" value="ECO:0007669"/>
    <property type="project" value="InterPro"/>
</dbReference>